<evidence type="ECO:0000256" key="6">
    <source>
        <dbReference type="PROSITE-ProRule" id="PRU01363"/>
    </source>
</evidence>
<dbReference type="InterPro" id="IPR032088">
    <property type="entry name" value="SAT"/>
</dbReference>
<dbReference type="InterPro" id="IPR014043">
    <property type="entry name" value="Acyl_transferase_dom"/>
</dbReference>
<dbReference type="Pfam" id="PF00550">
    <property type="entry name" value="PP-binding"/>
    <property type="match status" value="1"/>
</dbReference>
<dbReference type="Gene3D" id="3.30.70.3290">
    <property type="match status" value="1"/>
</dbReference>
<dbReference type="InterPro" id="IPR013217">
    <property type="entry name" value="Methyltransf_12"/>
</dbReference>
<dbReference type="CDD" id="cd00833">
    <property type="entry name" value="PKS"/>
    <property type="match status" value="1"/>
</dbReference>
<evidence type="ECO:0000313" key="11">
    <source>
        <dbReference type="EMBL" id="KAF2198499.1"/>
    </source>
</evidence>
<dbReference type="Pfam" id="PF08242">
    <property type="entry name" value="Methyltransf_12"/>
    <property type="match status" value="1"/>
</dbReference>
<dbReference type="PANTHER" id="PTHR45681">
    <property type="entry name" value="POLYKETIDE SYNTHASE 44-RELATED"/>
    <property type="match status" value="1"/>
</dbReference>
<keyword evidence="3" id="KW-0808">Transferase</keyword>
<dbReference type="InterPro" id="IPR036291">
    <property type="entry name" value="NAD(P)-bd_dom_sf"/>
</dbReference>
<evidence type="ECO:0000259" key="8">
    <source>
        <dbReference type="PROSITE" id="PS50075"/>
    </source>
</evidence>
<dbReference type="InterPro" id="IPR009081">
    <property type="entry name" value="PP-bd_ACP"/>
</dbReference>
<evidence type="ECO:0000259" key="10">
    <source>
        <dbReference type="PROSITE" id="PS52019"/>
    </source>
</evidence>
<keyword evidence="4" id="KW-0511">Multifunctional enzyme</keyword>
<dbReference type="SUPFAM" id="SSF51735">
    <property type="entry name" value="NAD(P)-binding Rossmann-fold domains"/>
    <property type="match status" value="1"/>
</dbReference>
<dbReference type="SMART" id="SM00827">
    <property type="entry name" value="PKS_AT"/>
    <property type="match status" value="1"/>
</dbReference>
<feature type="region of interest" description="C-terminal hotdog fold" evidence="6">
    <location>
        <begin position="1377"/>
        <end position="1528"/>
    </location>
</feature>
<dbReference type="PROSITE" id="PS52004">
    <property type="entry name" value="KS3_2"/>
    <property type="match status" value="1"/>
</dbReference>
<dbReference type="SMART" id="SM00823">
    <property type="entry name" value="PKS_PP"/>
    <property type="match status" value="1"/>
</dbReference>
<dbReference type="Gene3D" id="3.40.47.10">
    <property type="match status" value="1"/>
</dbReference>
<dbReference type="Gene3D" id="1.10.1200.10">
    <property type="entry name" value="ACP-like"/>
    <property type="match status" value="1"/>
</dbReference>
<feature type="compositionally biased region" description="Polar residues" evidence="7">
    <location>
        <begin position="1533"/>
        <end position="1546"/>
    </location>
</feature>
<protein>
    <submittedName>
        <fullName evidence="11">Polyketide synthase</fullName>
    </submittedName>
</protein>
<dbReference type="CDD" id="cd02440">
    <property type="entry name" value="AdoMet_MTases"/>
    <property type="match status" value="1"/>
</dbReference>
<dbReference type="InterPro" id="IPR001227">
    <property type="entry name" value="Ac_transferase_dom_sf"/>
</dbReference>
<keyword evidence="2" id="KW-0597">Phosphoprotein</keyword>
<dbReference type="InterPro" id="IPR016036">
    <property type="entry name" value="Malonyl_transacylase_ACP-bd"/>
</dbReference>
<dbReference type="PROSITE" id="PS50075">
    <property type="entry name" value="CARRIER"/>
    <property type="match status" value="1"/>
</dbReference>
<dbReference type="InterPro" id="IPR014030">
    <property type="entry name" value="Ketoacyl_synth_N"/>
</dbReference>
<feature type="region of interest" description="N-terminal hotdog fold" evidence="6">
    <location>
        <begin position="1217"/>
        <end position="1349"/>
    </location>
</feature>
<dbReference type="PANTHER" id="PTHR45681:SF6">
    <property type="entry name" value="POLYKETIDE SYNTHASE 37"/>
    <property type="match status" value="1"/>
</dbReference>
<feature type="domain" description="Ketosynthase family 3 (KS3)" evidence="9">
    <location>
        <begin position="373"/>
        <end position="738"/>
    </location>
</feature>
<evidence type="ECO:0000256" key="5">
    <source>
        <dbReference type="ARBA" id="ARBA00023315"/>
    </source>
</evidence>
<dbReference type="InterPro" id="IPR042104">
    <property type="entry name" value="PKS_dehydratase_sf"/>
</dbReference>
<dbReference type="GO" id="GO:0016746">
    <property type="term" value="F:acyltransferase activity"/>
    <property type="evidence" value="ECO:0007669"/>
    <property type="project" value="UniProtKB-KW"/>
</dbReference>
<evidence type="ECO:0000256" key="2">
    <source>
        <dbReference type="ARBA" id="ARBA00022553"/>
    </source>
</evidence>
<gene>
    <name evidence="11" type="ORF">GQ43DRAFT_457795</name>
</gene>
<evidence type="ECO:0000259" key="9">
    <source>
        <dbReference type="PROSITE" id="PS52004"/>
    </source>
</evidence>
<dbReference type="InterPro" id="IPR016035">
    <property type="entry name" value="Acyl_Trfase/lysoPLipase"/>
</dbReference>
<evidence type="ECO:0000256" key="4">
    <source>
        <dbReference type="ARBA" id="ARBA00023268"/>
    </source>
</evidence>
<evidence type="ECO:0000256" key="7">
    <source>
        <dbReference type="SAM" id="MobiDB-lite"/>
    </source>
</evidence>
<dbReference type="PROSITE" id="PS00012">
    <property type="entry name" value="PHOSPHOPANTETHEINE"/>
    <property type="match status" value="1"/>
</dbReference>
<dbReference type="InterPro" id="IPR041068">
    <property type="entry name" value="HTH_51"/>
</dbReference>
<dbReference type="Pfam" id="PF00109">
    <property type="entry name" value="ketoacyl-synt"/>
    <property type="match status" value="1"/>
</dbReference>
<evidence type="ECO:0000256" key="1">
    <source>
        <dbReference type="ARBA" id="ARBA00022450"/>
    </source>
</evidence>
<dbReference type="GO" id="GO:0031177">
    <property type="term" value="F:phosphopantetheine binding"/>
    <property type="evidence" value="ECO:0007669"/>
    <property type="project" value="InterPro"/>
</dbReference>
<dbReference type="SMART" id="SM00825">
    <property type="entry name" value="PKS_KS"/>
    <property type="match status" value="1"/>
</dbReference>
<feature type="domain" description="PKS/mFAS DH" evidence="10">
    <location>
        <begin position="1217"/>
        <end position="1528"/>
    </location>
</feature>
<keyword evidence="5" id="KW-0012">Acyltransferase</keyword>
<dbReference type="InterPro" id="IPR049900">
    <property type="entry name" value="PKS_mFAS_DH"/>
</dbReference>
<dbReference type="InterPro" id="IPR013120">
    <property type="entry name" value="FAR_NAD-bd"/>
</dbReference>
<sequence>MKMSTHPEPASTVFIFGPQALSFHQDSFIKLRNQLHQPGNQWALDTIAGLSSFWLALVKDVSVLHHVEGQTLLEELATAIDTGELGKLHFPLSSILLSPLVVITELTQYVAFLKAGLPGLADKDELPSILLERTEVLGLCIGMLAGIAVNCSSSLSQLQHHGANAVRLAMLVGALIDAEQASPDSEGNATSFSVSWAGTETNATLEKVLAEFPEAYESVRVDKKRSTITASKRTASVLVKKLKSDGLHVIDVALSGRFHWNGHQADVAKLIQFCESNLEFQFPAVGNLALSHRAKGTYAPTDRLHKIALDAILTNKSQWLGLFIFCIGQERCIPTTIARKLGSRLIHISQIDLSTSSIPLSTFGSRHIPKIPDDHIAVIGMSCHVPGGSDLSEFWDVLASGQSQHVEVPSSRFGMGTAWRDMEKGRKWYGNFINNQDTFDHKFFKKSPREMASTDPQHRIILQLAASNEAMDKHIGCYIGIGNVEYGRNIACHPANAYSATGNLRSFVAGKVSHYFGWTGPSLVAIHNACRAILHGECSAALAGGVNVMTNPDCPTGQCKPFDAKGDGYCRAEGGGVVFLKRLFNALADGDQNQNCTAITVPNAISLSELFKDVVLQAKLEPQDVSVVEAHGTGTPVGDSAEYDGIRHKLSLTSVKGSVGHAEFASGVLALLKILLMIDAKAIPPQASFSSLSPGLKSTPEDNIEIPTRLKPWDVKFRAALINNYGASGSNVSLVVTEAPALGSWARSPQSTSAKSFPFWFSGFNDQSLRAYHRTNKLKDLSAANLSFQVSRQSNRTLPQALILSASSSDELEQKLAAFERGDKSVPSILQQPARPVILCFGGQISTHVGLDKDVYNHVAILQHCLDKCNAVCLSLGLDGIYPHVFQKFPIEDIVVLQTTLFAMQYSCARAWIDCGLKVAAVVGHSFGELTALCVAGVYSLEDALRLISRRAGLIRENWGADKGSMLAVEADLADISVLLNKSNQAAGDLGTVSIACYNGPRTFTLAGPAKAIQAMEQIAKKDPSFSKIRMKKLNVTNAFHSTLVEALVDDLMAVGQEVTFTTPTIRVERATEQASSREAIESSYPAKHMREPVFFNHAVQRLAKEFPAAVWLEAGSNSTVTTMASRALGNPSCSHFQSINITSDGSFQFIADGTCKLWKEGLNVSFWAHHAKQVSEYKPILLPPYQFEKSRHWMELKDPPRVEASMVEDIVQGEAPKGLTIFLGYQDKKQRIARFQVNTTIDKFQRPVQANIVVSMAAVTPGMLQLQIALDALNTLRPDLKDQGFQPQLRSMSHHKALVADSFKALYLNAANTDEAGLVWEWKLSATDLAGDTSNYTTGTIIFRPASDPELRETCQSLTRLSGRKRCVNLLGSSSADDVLSGQNIYRAFEQVVNYKHPYRQLTKIAARDGESAGRVVKSYEGQAWIDPVLTECFCQVAGIYINLMTDTAELSERGIFVCDRIDRWIRNPRLNVSSSLPEDWEVFAVHHHDSETKYISDVFAFDPRDGSLVEAVLGISYQRVSIDGMRKALSRSGTQSEAHLTNGHTAPRPIPAPVQAPKRSTATLAPEAVPVKKSKKTRTAPKSPRPDVAVKTIEIVCNLSGLEPEEIKDDSDLVEIGIDSLMAMELVREVEHAFKYTLSTDQLMTLTDFKSLVDCIRSCLGLEGQDTSDASAEEEEEETMPRTNGFRPQTNTVHGVHGVNDVNAYNSCKEINGTNGVHEINGQLTPPKEVDGGLPTSIVRDTFGEVKWATDHFIVNGKLDTYVNEVIPRSTELCIIYIINAFEELGYPIRSAAPGQQLERVHLPKHQKFIDLIYNQLLKDEARLIEINGSVVTRTAVAAPTQSPETLLEVLVRDEPVHAAEHQLMGLIGPKFADCLTGKLDCLQIMFGTPTGREIVTRMYAKSPITGIWIQQLEHFLELLVEKRPRDGQPLCILEMGAGTGGTTSRLVPMLARLGVPIKYTMTDISGGLVAAARKRFKTYPFMKFEVLNIETEPAAKLLESQHIILATNCVHATRDLSISLKNIHQILRPDGFLMLLEMTEQVPWVDFIFGLVEGWWLFEDDRDYVLQPPQHWEKKLYAAGFGHVDWTEGRLPEARIQRLIVAHASGPRCGRGLETNVPPTPPAHDALTEIIERQTVIDAYIDKYSNDFRPPSPTPSMASASQLPSKRCVLVTGATGSLGSHIVAYLAQFPEVDTVVCLNRLSTEDADDRQRKSLGIRGIKLDPVSESKLDVMSTDTSKPLLGFSLDRYRKLVHTVTDIVHSAWPMSLTRPVRAYESQFKVFRNLVEFAREAADHRPASFKFGFQFISSLAVVANYPQITGNAMVPEQSTTVESVPAAGYADAKLVCEHILHKTLHAHRDRFHPMVVRIAQISGSTSNGYWNPTEYMPFLVKSSQVLRILPDLSGTLSWYPVNSVAATLGEILMSSNAASNRLTYHIDNPSRQPWKEMIANLAQALDIPSAGIVPYEEWVDQVKRFGGSTTDNPALQLIDFFDHYFVPMSCGGLMLDTTNTRELSKTLRTMGPVGKELVVKYVTAWKESGFLNP</sequence>
<organism evidence="11 12">
    <name type="scientific">Delitschia confertaspora ATCC 74209</name>
    <dbReference type="NCBI Taxonomy" id="1513339"/>
    <lineage>
        <taxon>Eukaryota</taxon>
        <taxon>Fungi</taxon>
        <taxon>Dikarya</taxon>
        <taxon>Ascomycota</taxon>
        <taxon>Pezizomycotina</taxon>
        <taxon>Dothideomycetes</taxon>
        <taxon>Pleosporomycetidae</taxon>
        <taxon>Pleosporales</taxon>
        <taxon>Delitschiaceae</taxon>
        <taxon>Delitschia</taxon>
    </lineage>
</organism>
<reference evidence="11" key="1">
    <citation type="journal article" date="2020" name="Stud. Mycol.">
        <title>101 Dothideomycetes genomes: a test case for predicting lifestyles and emergence of pathogens.</title>
        <authorList>
            <person name="Haridas S."/>
            <person name="Albert R."/>
            <person name="Binder M."/>
            <person name="Bloem J."/>
            <person name="Labutti K."/>
            <person name="Salamov A."/>
            <person name="Andreopoulos B."/>
            <person name="Baker S."/>
            <person name="Barry K."/>
            <person name="Bills G."/>
            <person name="Bluhm B."/>
            <person name="Cannon C."/>
            <person name="Castanera R."/>
            <person name="Culley D."/>
            <person name="Daum C."/>
            <person name="Ezra D."/>
            <person name="Gonzalez J."/>
            <person name="Henrissat B."/>
            <person name="Kuo A."/>
            <person name="Liang C."/>
            <person name="Lipzen A."/>
            <person name="Lutzoni F."/>
            <person name="Magnuson J."/>
            <person name="Mondo S."/>
            <person name="Nolan M."/>
            <person name="Ohm R."/>
            <person name="Pangilinan J."/>
            <person name="Park H.-J."/>
            <person name="Ramirez L."/>
            <person name="Alfaro M."/>
            <person name="Sun H."/>
            <person name="Tritt A."/>
            <person name="Yoshinaga Y."/>
            <person name="Zwiers L.-H."/>
            <person name="Turgeon B."/>
            <person name="Goodwin S."/>
            <person name="Spatafora J."/>
            <person name="Crous P."/>
            <person name="Grigoriev I."/>
        </authorList>
    </citation>
    <scope>NUCLEOTIDE SEQUENCE</scope>
    <source>
        <strain evidence="11">ATCC 74209</strain>
    </source>
</reference>
<dbReference type="SUPFAM" id="SSF53901">
    <property type="entry name" value="Thiolase-like"/>
    <property type="match status" value="2"/>
</dbReference>
<keyword evidence="12" id="KW-1185">Reference proteome</keyword>
<dbReference type="Pfam" id="PF18558">
    <property type="entry name" value="HTH_51"/>
    <property type="match status" value="1"/>
</dbReference>
<dbReference type="SUPFAM" id="SSF55048">
    <property type="entry name" value="Probable ACP-binding domain of malonyl-CoA ACP transacylase"/>
    <property type="match status" value="1"/>
</dbReference>
<dbReference type="Gene3D" id="3.40.50.720">
    <property type="entry name" value="NAD(P)-binding Rossmann-like Domain"/>
    <property type="match status" value="1"/>
</dbReference>
<dbReference type="Pfam" id="PF07993">
    <property type="entry name" value="NAD_binding_4"/>
    <property type="match status" value="1"/>
</dbReference>
<dbReference type="SUPFAM" id="SSF52151">
    <property type="entry name" value="FabD/lysophospholipase-like"/>
    <property type="match status" value="1"/>
</dbReference>
<dbReference type="Gene3D" id="3.10.129.110">
    <property type="entry name" value="Polyketide synthase dehydratase"/>
    <property type="match status" value="1"/>
</dbReference>
<comment type="caution">
    <text evidence="11">The sequence shown here is derived from an EMBL/GenBank/DDBJ whole genome shotgun (WGS) entry which is preliminary data.</text>
</comment>
<dbReference type="Gene3D" id="3.40.366.10">
    <property type="entry name" value="Malonyl-Coenzyme A Acyl Carrier Protein, domain 2"/>
    <property type="match status" value="2"/>
</dbReference>
<evidence type="ECO:0000313" key="12">
    <source>
        <dbReference type="Proteomes" id="UP000799536"/>
    </source>
</evidence>
<dbReference type="InterPro" id="IPR020806">
    <property type="entry name" value="PKS_PP-bd"/>
</dbReference>
<dbReference type="Gene3D" id="3.40.50.150">
    <property type="entry name" value="Vaccinia Virus protein VP39"/>
    <property type="match status" value="1"/>
</dbReference>
<dbReference type="InterPro" id="IPR006162">
    <property type="entry name" value="Ppantetheine_attach_site"/>
</dbReference>
<dbReference type="SUPFAM" id="SSF53335">
    <property type="entry name" value="S-adenosyl-L-methionine-dependent methyltransferases"/>
    <property type="match status" value="1"/>
</dbReference>
<feature type="region of interest" description="Disordered" evidence="7">
    <location>
        <begin position="1533"/>
        <end position="1587"/>
    </location>
</feature>
<dbReference type="PROSITE" id="PS52019">
    <property type="entry name" value="PKS_MFAS_DH"/>
    <property type="match status" value="1"/>
</dbReference>
<accession>A0A9P4JJV8</accession>
<dbReference type="Pfam" id="PF16073">
    <property type="entry name" value="SAT"/>
    <property type="match status" value="1"/>
</dbReference>
<dbReference type="OrthoDB" id="429813at2759"/>
<comment type="caution">
    <text evidence="6">Lacks conserved residue(s) required for the propagation of feature annotation.</text>
</comment>
<dbReference type="InterPro" id="IPR020841">
    <property type="entry name" value="PKS_Beta-ketoAc_synthase_dom"/>
</dbReference>
<dbReference type="InterPro" id="IPR036736">
    <property type="entry name" value="ACP-like_sf"/>
</dbReference>
<keyword evidence="1" id="KW-0596">Phosphopantetheine</keyword>
<dbReference type="InterPro" id="IPR029063">
    <property type="entry name" value="SAM-dependent_MTases_sf"/>
</dbReference>
<dbReference type="InterPro" id="IPR014031">
    <property type="entry name" value="Ketoacyl_synth_C"/>
</dbReference>
<dbReference type="GO" id="GO:0044550">
    <property type="term" value="P:secondary metabolite biosynthetic process"/>
    <property type="evidence" value="ECO:0007669"/>
    <property type="project" value="UniProtKB-ARBA"/>
</dbReference>
<dbReference type="InterPro" id="IPR050444">
    <property type="entry name" value="Polyketide_Synthase"/>
</dbReference>
<evidence type="ECO:0000256" key="3">
    <source>
        <dbReference type="ARBA" id="ARBA00022679"/>
    </source>
</evidence>
<dbReference type="SUPFAM" id="SSF47336">
    <property type="entry name" value="ACP-like"/>
    <property type="match status" value="1"/>
</dbReference>
<dbReference type="Proteomes" id="UP000799536">
    <property type="component" value="Unassembled WGS sequence"/>
</dbReference>
<dbReference type="Pfam" id="PF00698">
    <property type="entry name" value="Acyl_transf_1"/>
    <property type="match status" value="1"/>
</dbReference>
<name>A0A9P4JJV8_9PLEO</name>
<dbReference type="EMBL" id="ML994139">
    <property type="protein sequence ID" value="KAF2198499.1"/>
    <property type="molecule type" value="Genomic_DNA"/>
</dbReference>
<dbReference type="InterPro" id="IPR016039">
    <property type="entry name" value="Thiolase-like"/>
</dbReference>
<dbReference type="Pfam" id="PF02801">
    <property type="entry name" value="Ketoacyl-synt_C"/>
    <property type="match status" value="1"/>
</dbReference>
<feature type="domain" description="Carrier" evidence="8">
    <location>
        <begin position="1585"/>
        <end position="1662"/>
    </location>
</feature>
<feature type="region of interest" description="Disordered" evidence="7">
    <location>
        <begin position="1667"/>
        <end position="1689"/>
    </location>
</feature>
<proteinExistence type="predicted"/>